<dbReference type="EMBL" id="JBBKZS010000005">
    <property type="protein sequence ID" value="MEJ8855972.1"/>
    <property type="molecule type" value="Genomic_DNA"/>
</dbReference>
<feature type="domain" description="DUF3592" evidence="2">
    <location>
        <begin position="38"/>
        <end position="121"/>
    </location>
</feature>
<dbReference type="RefSeq" id="WP_340336038.1">
    <property type="nucleotide sequence ID" value="NZ_JBBKZS010000005.1"/>
</dbReference>
<evidence type="ECO:0000259" key="2">
    <source>
        <dbReference type="Pfam" id="PF12158"/>
    </source>
</evidence>
<dbReference type="Pfam" id="PF12158">
    <property type="entry name" value="DUF3592"/>
    <property type="match status" value="1"/>
</dbReference>
<accession>A0ABU8X807</accession>
<keyword evidence="1" id="KW-1133">Transmembrane helix</keyword>
<keyword evidence="1" id="KW-0472">Membrane</keyword>
<evidence type="ECO:0000256" key="1">
    <source>
        <dbReference type="SAM" id="Phobius"/>
    </source>
</evidence>
<dbReference type="Proteomes" id="UP001367030">
    <property type="component" value="Unassembled WGS sequence"/>
</dbReference>
<organism evidence="3 4">
    <name type="scientific">Variovorax robiniae</name>
    <dbReference type="NCBI Taxonomy" id="1836199"/>
    <lineage>
        <taxon>Bacteria</taxon>
        <taxon>Pseudomonadati</taxon>
        <taxon>Pseudomonadota</taxon>
        <taxon>Betaproteobacteria</taxon>
        <taxon>Burkholderiales</taxon>
        <taxon>Comamonadaceae</taxon>
        <taxon>Variovorax</taxon>
    </lineage>
</organism>
<evidence type="ECO:0000313" key="4">
    <source>
        <dbReference type="Proteomes" id="UP001367030"/>
    </source>
</evidence>
<gene>
    <name evidence="3" type="ORF">WKW79_15440</name>
</gene>
<name>A0ABU8X807_9BURK</name>
<feature type="transmembrane region" description="Helical" evidence="1">
    <location>
        <begin position="125"/>
        <end position="145"/>
    </location>
</feature>
<dbReference type="InterPro" id="IPR021994">
    <property type="entry name" value="DUF3592"/>
</dbReference>
<protein>
    <submittedName>
        <fullName evidence="3">DUF3592 domain-containing protein</fullName>
    </submittedName>
</protein>
<proteinExistence type="predicted"/>
<keyword evidence="1" id="KW-0812">Transmembrane</keyword>
<evidence type="ECO:0000313" key="3">
    <source>
        <dbReference type="EMBL" id="MEJ8855972.1"/>
    </source>
</evidence>
<reference evidence="3 4" key="1">
    <citation type="submission" date="2024-03" db="EMBL/GenBank/DDBJ databases">
        <title>Novel species of the genus Variovorax.</title>
        <authorList>
            <person name="Liu Q."/>
            <person name="Xin Y.-H."/>
        </authorList>
    </citation>
    <scope>NUCLEOTIDE SEQUENCE [LARGE SCALE GENOMIC DNA]</scope>
    <source>
        <strain evidence="3 4">KACC 18901</strain>
    </source>
</reference>
<sequence length="149" mass="16659">MSPLGLKILFFAVVFLLFASPIGGELVRASKTRSWPSVQGQLVSKGIAEAGTDDSDCPTAWVQYEYAVAGVRYQNDRVRSTPWCPSSAERHEFNARYAGVGTLTVYYNPAMPQDAVLEPGRTERLWKRLLLVTGFFAFAFSASLFRRRE</sequence>
<comment type="caution">
    <text evidence="3">The sequence shown here is derived from an EMBL/GenBank/DDBJ whole genome shotgun (WGS) entry which is preliminary data.</text>
</comment>
<keyword evidence="4" id="KW-1185">Reference proteome</keyword>